<sequence>MRRFDRLKDPEWNDFEYRFISKKPSPTFELSKQELYRNICENTTTCRARICGPLGILQALAWDKTTFEREPYSIYMRYSLFKIAPSIASGLRAAAQSISYEIPLALCVLSISLRSSANEQEKGCDKKQGLSCSCCALASCLILLSKATFRARRSPFP</sequence>
<proteinExistence type="predicted"/>
<evidence type="ECO:0000313" key="2">
    <source>
        <dbReference type="Proteomes" id="UP000824120"/>
    </source>
</evidence>
<reference evidence="1 2" key="1">
    <citation type="submission" date="2020-09" db="EMBL/GenBank/DDBJ databases">
        <title>De no assembly of potato wild relative species, Solanum commersonii.</title>
        <authorList>
            <person name="Cho K."/>
        </authorList>
    </citation>
    <scope>NUCLEOTIDE SEQUENCE [LARGE SCALE GENOMIC DNA]</scope>
    <source>
        <strain evidence="1">LZ3.2</strain>
        <tissue evidence="1">Leaf</tissue>
    </source>
</reference>
<dbReference type="Proteomes" id="UP000824120">
    <property type="component" value="Chromosome 2"/>
</dbReference>
<gene>
    <name evidence="1" type="ORF">H5410_012371</name>
</gene>
<accession>A0A9J6AS65</accession>
<organism evidence="1 2">
    <name type="scientific">Solanum commersonii</name>
    <name type="common">Commerson's wild potato</name>
    <name type="synonym">Commerson's nightshade</name>
    <dbReference type="NCBI Taxonomy" id="4109"/>
    <lineage>
        <taxon>Eukaryota</taxon>
        <taxon>Viridiplantae</taxon>
        <taxon>Streptophyta</taxon>
        <taxon>Embryophyta</taxon>
        <taxon>Tracheophyta</taxon>
        <taxon>Spermatophyta</taxon>
        <taxon>Magnoliopsida</taxon>
        <taxon>eudicotyledons</taxon>
        <taxon>Gunneridae</taxon>
        <taxon>Pentapetalae</taxon>
        <taxon>asterids</taxon>
        <taxon>lamiids</taxon>
        <taxon>Solanales</taxon>
        <taxon>Solanaceae</taxon>
        <taxon>Solanoideae</taxon>
        <taxon>Solaneae</taxon>
        <taxon>Solanum</taxon>
    </lineage>
</organism>
<keyword evidence="2" id="KW-1185">Reference proteome</keyword>
<dbReference type="EMBL" id="JACXVP010000002">
    <property type="protein sequence ID" value="KAG5627153.1"/>
    <property type="molecule type" value="Genomic_DNA"/>
</dbReference>
<protein>
    <submittedName>
        <fullName evidence="1">Uncharacterized protein</fullName>
    </submittedName>
</protein>
<dbReference type="AlphaFoldDB" id="A0A9J6AS65"/>
<comment type="caution">
    <text evidence="1">The sequence shown here is derived from an EMBL/GenBank/DDBJ whole genome shotgun (WGS) entry which is preliminary data.</text>
</comment>
<dbReference type="OrthoDB" id="1845069at2759"/>
<evidence type="ECO:0000313" key="1">
    <source>
        <dbReference type="EMBL" id="KAG5627153.1"/>
    </source>
</evidence>
<name>A0A9J6AS65_SOLCO</name>